<dbReference type="AlphaFoldDB" id="A0A345ZCH5"/>
<accession>A0A345ZCH5</accession>
<reference evidence="2 3" key="1">
    <citation type="submission" date="2017-12" db="EMBL/GenBank/DDBJ databases">
        <title>Chromulinavorax destructans is a abundant pathogen of dominant heterotrophic picoflagllates.</title>
        <authorList>
            <person name="Deeg C.M."/>
            <person name="Zimmer M."/>
            <person name="Suttle C.A."/>
        </authorList>
    </citation>
    <scope>NUCLEOTIDE SEQUENCE [LARGE SCALE GENOMIC DNA]</scope>
    <source>
        <strain evidence="2 3">SeV1</strain>
    </source>
</reference>
<protein>
    <submittedName>
        <fullName evidence="2">Uncharacterized protein</fullName>
    </submittedName>
</protein>
<keyword evidence="3" id="KW-1185">Reference proteome</keyword>
<organism evidence="2 3">
    <name type="scientific">Candidatus Chromulinivorax destructor</name>
    <dbReference type="NCBI Taxonomy" id="2066483"/>
    <lineage>
        <taxon>Bacteria</taxon>
        <taxon>Candidatus Babelota</taxon>
        <taxon>Candidatus Babeliae</taxon>
        <taxon>Candidatus Babeliales</taxon>
        <taxon>Candidatus Chromulinivoraceae</taxon>
        <taxon>Candidatus Chromulinivorax</taxon>
    </lineage>
</organism>
<evidence type="ECO:0000313" key="2">
    <source>
        <dbReference type="EMBL" id="AXK60992.1"/>
    </source>
</evidence>
<dbReference type="Proteomes" id="UP000254834">
    <property type="component" value="Chromosome"/>
</dbReference>
<dbReference type="KEGG" id="cdes:C0J27_04640"/>
<evidence type="ECO:0000313" key="3">
    <source>
        <dbReference type="Proteomes" id="UP000254834"/>
    </source>
</evidence>
<gene>
    <name evidence="2" type="ORF">C0J27_04640</name>
</gene>
<evidence type="ECO:0000256" key="1">
    <source>
        <dbReference type="SAM" id="SignalP"/>
    </source>
</evidence>
<name>A0A345ZCH5_9BACT</name>
<keyword evidence="1" id="KW-0732">Signal</keyword>
<dbReference type="RefSeq" id="WP_115586007.1">
    <property type="nucleotide sequence ID" value="NZ_CP025544.1"/>
</dbReference>
<feature type="chain" id="PRO_5017006428" evidence="1">
    <location>
        <begin position="24"/>
        <end position="266"/>
    </location>
</feature>
<sequence length="266" mass="31117">MVKNVYKYMIFSMVAVCCFDAQASQADKDFVNRSMDKNDFAMKEFEKLLDKQKLSLFEEKCLIDAYIAKYGLELSFGLKWIAVYDAYHQINERNSIPWEKSYRNNLHRELSKSAAIQNLAALQAIQDKACQYRIEPVNDMLSRWNPSFKNIYFDEETFEGDGFDRGYIYSSNHDVDISMSEIHHKYGSTASRHVSLEFKERHDALQQHVKTPCHQVSIDSNGLFDIQDDNQTMISEFEYVEKLRSENPIDNNPETNKFIKCFDQIA</sequence>
<proteinExistence type="predicted"/>
<feature type="signal peptide" evidence="1">
    <location>
        <begin position="1"/>
        <end position="23"/>
    </location>
</feature>
<dbReference type="EMBL" id="CP025544">
    <property type="protein sequence ID" value="AXK60992.1"/>
    <property type="molecule type" value="Genomic_DNA"/>
</dbReference>